<keyword evidence="2" id="KW-1185">Reference proteome</keyword>
<reference evidence="1 2" key="1">
    <citation type="journal article" date="2023" name="Microb. Genom.">
        <title>Mesoterricola silvestris gen. nov., sp. nov., Mesoterricola sediminis sp. nov., Geothrix oryzae sp. nov., Geothrix edaphica sp. nov., Geothrix rubra sp. nov., and Geothrix limicola sp. nov., six novel members of Acidobacteriota isolated from soils.</title>
        <authorList>
            <person name="Weisberg A.J."/>
            <person name="Pearce E."/>
            <person name="Kramer C.G."/>
            <person name="Chang J.H."/>
            <person name="Clarke C.R."/>
        </authorList>
    </citation>
    <scope>NUCLEOTIDE SEQUENCE [LARGE SCALE GENOMIC DNA]</scope>
    <source>
        <strain evidence="1 2">NRRL_B-2795</strain>
    </source>
</reference>
<protein>
    <submittedName>
        <fullName evidence="1">DUF1622 domain-containing protein</fullName>
    </submittedName>
</protein>
<proteinExistence type="predicted"/>
<evidence type="ECO:0000313" key="1">
    <source>
        <dbReference type="EMBL" id="MDX2908110.1"/>
    </source>
</evidence>
<organism evidence="1 2">
    <name type="scientific">Streptomyces griseiscabiei</name>
    <dbReference type="NCBI Taxonomy" id="2993540"/>
    <lineage>
        <taxon>Bacteria</taxon>
        <taxon>Bacillati</taxon>
        <taxon>Actinomycetota</taxon>
        <taxon>Actinomycetes</taxon>
        <taxon>Kitasatosporales</taxon>
        <taxon>Streptomycetaceae</taxon>
        <taxon>Streptomyces</taxon>
    </lineage>
</organism>
<dbReference type="RefSeq" id="WP_086761076.1">
    <property type="nucleotide sequence ID" value="NZ_JAGJBZ010000002.1"/>
</dbReference>
<evidence type="ECO:0000313" key="2">
    <source>
        <dbReference type="Proteomes" id="UP001271723"/>
    </source>
</evidence>
<dbReference type="EMBL" id="JARAVY010000002">
    <property type="protein sequence ID" value="MDX2908110.1"/>
    <property type="molecule type" value="Genomic_DNA"/>
</dbReference>
<name>A0ABU4KXT1_9ACTN</name>
<accession>A0ABU4KXT1</accession>
<dbReference type="Proteomes" id="UP001271723">
    <property type="component" value="Unassembled WGS sequence"/>
</dbReference>
<sequence>MTGALHQAASLVTLLGLVSAVRVGLRLRRVQPTVALLSDFLLAAGLIRLAAEPSWRSLATAAATAAVRMLLNAGLRASASRR</sequence>
<comment type="caution">
    <text evidence="1">The sequence shown here is derived from an EMBL/GenBank/DDBJ whole genome shotgun (WGS) entry which is preliminary data.</text>
</comment>
<gene>
    <name evidence="1" type="ORF">PV517_05255</name>
</gene>